<reference evidence="1 2" key="1">
    <citation type="submission" date="2024-09" db="EMBL/GenBank/DDBJ databases">
        <title>Rethinking Asexuality: The Enigmatic Case of Functional Sexual Genes in Lepraria (Stereocaulaceae).</title>
        <authorList>
            <person name="Doellman M."/>
            <person name="Sun Y."/>
            <person name="Barcenas-Pena A."/>
            <person name="Lumbsch H.T."/>
            <person name="Grewe F."/>
        </authorList>
    </citation>
    <scope>NUCLEOTIDE SEQUENCE [LARGE SCALE GENOMIC DNA]</scope>
    <source>
        <strain evidence="1 2">Mercado 3170</strain>
    </source>
</reference>
<dbReference type="Proteomes" id="UP001590950">
    <property type="component" value="Unassembled WGS sequence"/>
</dbReference>
<dbReference type="EMBL" id="JBEFKJ010000014">
    <property type="protein sequence ID" value="KAL2042436.1"/>
    <property type="molecule type" value="Genomic_DNA"/>
</dbReference>
<sequence>MTYLQPCQRVQCQRHVTLTPSLDHDGYNNSSVAAPASFHNEAEEMYVTGQWDGLSEYGSDFTPDEEEILIGLLQQEPLSSSSATTIPDLQLRDIEDNEAPRGAKVFRRLGHERRGYAVGNMQPAVQEKRRVTIQIDGDSSLPTNPYS</sequence>
<name>A0ABR4AC40_9LECA</name>
<keyword evidence="2" id="KW-1185">Reference proteome</keyword>
<evidence type="ECO:0000313" key="2">
    <source>
        <dbReference type="Proteomes" id="UP001590950"/>
    </source>
</evidence>
<proteinExistence type="predicted"/>
<protein>
    <submittedName>
        <fullName evidence="1">Uncharacterized protein</fullName>
    </submittedName>
</protein>
<organism evidence="1 2">
    <name type="scientific">Stereocaulon virgatum</name>
    <dbReference type="NCBI Taxonomy" id="373712"/>
    <lineage>
        <taxon>Eukaryota</taxon>
        <taxon>Fungi</taxon>
        <taxon>Dikarya</taxon>
        <taxon>Ascomycota</taxon>
        <taxon>Pezizomycotina</taxon>
        <taxon>Lecanoromycetes</taxon>
        <taxon>OSLEUM clade</taxon>
        <taxon>Lecanoromycetidae</taxon>
        <taxon>Lecanorales</taxon>
        <taxon>Lecanorineae</taxon>
        <taxon>Stereocaulaceae</taxon>
        <taxon>Stereocaulon</taxon>
    </lineage>
</organism>
<accession>A0ABR4AC40</accession>
<gene>
    <name evidence="1" type="ORF">N7G274_004928</name>
</gene>
<comment type="caution">
    <text evidence="1">The sequence shown here is derived from an EMBL/GenBank/DDBJ whole genome shotgun (WGS) entry which is preliminary data.</text>
</comment>
<evidence type="ECO:0000313" key="1">
    <source>
        <dbReference type="EMBL" id="KAL2042436.1"/>
    </source>
</evidence>